<feature type="compositionally biased region" description="Basic and acidic residues" evidence="6">
    <location>
        <begin position="218"/>
        <end position="236"/>
    </location>
</feature>
<protein>
    <recommendedName>
        <fullName evidence="1">RNA helicase</fullName>
        <ecNumber evidence="1">3.6.4.13</ecNumber>
    </recommendedName>
</protein>
<keyword evidence="4 11" id="KW-0347">Helicase</keyword>
<dbReference type="PROSITE" id="PS50908">
    <property type="entry name" value="RWD"/>
    <property type="match status" value="1"/>
</dbReference>
<keyword evidence="3" id="KW-0378">Hydrolase</keyword>
<dbReference type="InterPro" id="IPR009060">
    <property type="entry name" value="UBA-like_sf"/>
</dbReference>
<feature type="domain" description="Helicase ATP-binding" evidence="9">
    <location>
        <begin position="601"/>
        <end position="774"/>
    </location>
</feature>
<feature type="domain" description="UBA" evidence="7">
    <location>
        <begin position="287"/>
        <end position="330"/>
    </location>
</feature>
<name>C5FM98_ARTOC</name>
<dbReference type="Pfam" id="PF00271">
    <property type="entry name" value="Helicase_C"/>
    <property type="match status" value="1"/>
</dbReference>
<accession>C5FM98</accession>
<dbReference type="InterPro" id="IPR011709">
    <property type="entry name" value="DEAD-box_helicase_OB_fold"/>
</dbReference>
<feature type="compositionally biased region" description="Basic and acidic residues" evidence="6">
    <location>
        <begin position="541"/>
        <end position="570"/>
    </location>
</feature>
<dbReference type="InterPro" id="IPR059023">
    <property type="entry name" value="RNA_hel_CTD"/>
</dbReference>
<evidence type="ECO:0000259" key="8">
    <source>
        <dbReference type="PROSITE" id="PS50908"/>
    </source>
</evidence>
<sequence>MGPKRGGGNRVGPKKTSGSQPAEISISDFVAAGDKNEAKKTKAGAKSKKKDAGGEASNNSEEPKKPSVRAVVGGASWTGKLPVNMLSEHCQKQKWVKPEYTTIKTPDGFLAGVILKKVNPKTNETVTLPPFRLPPSHKKLGVQPTAVEARHFAAAYTLFLVCNRLNLHMMMPPTFRDLWKDQFATLKADDVKNGNGWMYEADPFTTFQERNNAAAELTRRKEQKAKESSKQREDRVQLGIASTEGRSNGSTAGRWLKAPKIDMGDKARGRVEDLIRRRAIWNPYRVEISEAGKKSMVDEFTKLGFRKSHVEEALSECKDREEALEWLLIHIPEDDLPPWSLPEGYTAGITLASNDLVRESKIKRLTAAGYSADLCCSVLDKYGNDERLAAEALQHMLIYSQDLATKPGALNNVNAVWEEEHQTLEAIFDTKYKRLSENACQVTSETESLPTVTYSFWNPAIATYPAAPPVVAILTKEIPAYIRLSATRQAVQHALTDLGGEPMIFNIIDWLNENLRRILENPGKLRSISVESGDNVNNEGKASRTFDTKSKSTRGMEFRPKGPGSDDIRRNWEAKQSTPQQQNMLKARQSLPAWDIQDEILDEVYSHQVTIVSGETGSGKSTQCVQFILDDLIRRDLGSSANIVCTQPRRISALGLADRVSAERCSKVGDDVGYIIRGDSKSTQGVTKITFMTTGVLLRRLQTAGESVVEALADISHVVLDEVHERGLDTDFLLAVLKEALKIRKDLKLILMSATLDANMFINYFGGDKQVGRVTIPGRTFPVDDIYLDDILRNTGFDSNMPYEHSDENEPSLGKTIQRLGGGINYDLISSTVQHIDSQLGDEPGGILIFLPGTMEIDRCLSSMRHLHFAHLLPLHASLLPSEQKRVFYAPPQGKRKVIAATNVAETSITIDDIVAVIDTGRVKETRYNPVDNIVRLEETWASQAACKQRRGRAGRVRNGTCYKLYTRNAEQNMASRPEPEIRRVPLEQLCLSVKAMRGIQNVPGFLANTLTPPDNVAVGGALHMLHRMGALDNDQLTALGRCLSIIPADLRCAKLMVYGVIFGCIEACLTIAAILTVKSPFASPREAREEAKEARSSFSSGDGDLLTDLAAYQQWVDKVREQGYRKAQTWCRDNFLLPQTLQDISSNRAQLLGSLKDAALLPVDYKDPESQSRWNRHDKNTYLIRALISGAFNPQIASISFPEKKFAASMTGTIELDPEARTIKYFNQENGRVFVHPSSTLFDAQVFSGSAQYVSYFTKMATSKVFIRDVTPFNSYALLLFTGQVTLDTLGRGVLVDEWLRLRGWARIGVLISRLRMMLDEVLRRKIDNPGLNVEEDEVIEVVRHLVLLNGQDF</sequence>
<dbReference type="CDD" id="cd23827">
    <property type="entry name" value="RWD_YLR419W-like"/>
    <property type="match status" value="1"/>
</dbReference>
<dbReference type="SUPFAM" id="SSF54768">
    <property type="entry name" value="dsRNA-binding domain-like"/>
    <property type="match status" value="1"/>
</dbReference>
<dbReference type="SUPFAM" id="SSF52540">
    <property type="entry name" value="P-loop containing nucleoside triphosphate hydrolases"/>
    <property type="match status" value="1"/>
</dbReference>
<reference evidence="12" key="1">
    <citation type="journal article" date="2012" name="MBio">
        <title>Comparative genome analysis of Trichophyton rubrum and related dermatophytes reveals candidate genes involved in infection.</title>
        <authorList>
            <person name="Martinez D.A."/>
            <person name="Oliver B.G."/>
            <person name="Graeser Y."/>
            <person name="Goldberg J.M."/>
            <person name="Li W."/>
            <person name="Martinez-Rossi N.M."/>
            <person name="Monod M."/>
            <person name="Shelest E."/>
            <person name="Barton R.C."/>
            <person name="Birch E."/>
            <person name="Brakhage A.A."/>
            <person name="Chen Z."/>
            <person name="Gurr S.J."/>
            <person name="Heiman D."/>
            <person name="Heitman J."/>
            <person name="Kosti I."/>
            <person name="Rossi A."/>
            <person name="Saif S."/>
            <person name="Samalova M."/>
            <person name="Saunders C.W."/>
            <person name="Shea T."/>
            <person name="Summerbell R.C."/>
            <person name="Xu J."/>
            <person name="Young S."/>
            <person name="Zeng Q."/>
            <person name="Birren B.W."/>
            <person name="Cuomo C.A."/>
            <person name="White T.C."/>
        </authorList>
    </citation>
    <scope>NUCLEOTIDE SEQUENCE [LARGE SCALE GENOMIC DNA]</scope>
    <source>
        <strain evidence="12">ATCC MYA-4605 / CBS 113480</strain>
    </source>
</reference>
<dbReference type="GO" id="GO:0003724">
    <property type="term" value="F:RNA helicase activity"/>
    <property type="evidence" value="ECO:0007669"/>
    <property type="project" value="UniProtKB-EC"/>
</dbReference>
<dbReference type="CDD" id="cd18791">
    <property type="entry name" value="SF2_C_RHA"/>
    <property type="match status" value="1"/>
</dbReference>
<feature type="region of interest" description="Disordered" evidence="6">
    <location>
        <begin position="536"/>
        <end position="570"/>
    </location>
</feature>
<dbReference type="SUPFAM" id="SSF54495">
    <property type="entry name" value="UBC-like"/>
    <property type="match status" value="1"/>
</dbReference>
<evidence type="ECO:0000259" key="7">
    <source>
        <dbReference type="PROSITE" id="PS50030"/>
    </source>
</evidence>
<feature type="domain" description="RWD" evidence="8">
    <location>
        <begin position="419"/>
        <end position="518"/>
    </location>
</feature>
<dbReference type="InterPro" id="IPR011545">
    <property type="entry name" value="DEAD/DEAH_box_helicase_dom"/>
</dbReference>
<dbReference type="Gene3D" id="3.10.110.10">
    <property type="entry name" value="Ubiquitin Conjugating Enzyme"/>
    <property type="match status" value="1"/>
</dbReference>
<evidence type="ECO:0000256" key="6">
    <source>
        <dbReference type="SAM" id="MobiDB-lite"/>
    </source>
</evidence>
<dbReference type="GeneID" id="9229638"/>
<dbReference type="Pfam" id="PF05773">
    <property type="entry name" value="RWD"/>
    <property type="match status" value="1"/>
</dbReference>
<proteinExistence type="predicted"/>
<dbReference type="InterPro" id="IPR006575">
    <property type="entry name" value="RWD_dom"/>
</dbReference>
<dbReference type="EC" id="3.6.4.13" evidence="1"/>
<dbReference type="GO" id="GO:0003723">
    <property type="term" value="F:RNA binding"/>
    <property type="evidence" value="ECO:0007669"/>
    <property type="project" value="TreeGrafter"/>
</dbReference>
<dbReference type="PROSITE" id="PS51192">
    <property type="entry name" value="HELICASE_ATP_BIND_1"/>
    <property type="match status" value="1"/>
</dbReference>
<dbReference type="Pfam" id="PF26026">
    <property type="entry name" value="RNA_hel_CTD"/>
    <property type="match status" value="1"/>
</dbReference>
<dbReference type="SUPFAM" id="SSF46934">
    <property type="entry name" value="UBA-like"/>
    <property type="match status" value="1"/>
</dbReference>
<dbReference type="InterPro" id="IPR016135">
    <property type="entry name" value="UBQ-conjugating_enzyme/RWD"/>
</dbReference>
<dbReference type="PANTHER" id="PTHR18934">
    <property type="entry name" value="ATP-DEPENDENT RNA HELICASE"/>
    <property type="match status" value="1"/>
</dbReference>
<dbReference type="InterPro" id="IPR007502">
    <property type="entry name" value="Helicase-assoc_dom"/>
</dbReference>
<dbReference type="SMART" id="SM00490">
    <property type="entry name" value="HELICc"/>
    <property type="match status" value="1"/>
</dbReference>
<dbReference type="SMART" id="SM00487">
    <property type="entry name" value="DEXDc"/>
    <property type="match status" value="1"/>
</dbReference>
<dbReference type="eggNOG" id="KOG0920">
    <property type="taxonomic scope" value="Eukaryota"/>
</dbReference>
<keyword evidence="12" id="KW-1185">Reference proteome</keyword>
<evidence type="ECO:0000313" key="12">
    <source>
        <dbReference type="Proteomes" id="UP000002035"/>
    </source>
</evidence>
<dbReference type="VEuPathDB" id="FungiDB:MCYG_03820"/>
<dbReference type="InterPro" id="IPR015940">
    <property type="entry name" value="UBA"/>
</dbReference>
<dbReference type="Pfam" id="PF07717">
    <property type="entry name" value="OB_NTP_bind"/>
    <property type="match status" value="1"/>
</dbReference>
<dbReference type="InterPro" id="IPR048333">
    <property type="entry name" value="HA2_WH"/>
</dbReference>
<dbReference type="STRING" id="554155.C5FM98"/>
<dbReference type="InterPro" id="IPR056328">
    <property type="entry name" value="DSRM_DHX29"/>
</dbReference>
<dbReference type="InterPro" id="IPR014001">
    <property type="entry name" value="Helicase_ATP-bd"/>
</dbReference>
<dbReference type="HOGENOM" id="CLU_001832_4_0_1"/>
<feature type="region of interest" description="Disordered" evidence="6">
    <location>
        <begin position="218"/>
        <end position="253"/>
    </location>
</feature>
<dbReference type="PROSITE" id="PS50030">
    <property type="entry name" value="UBA"/>
    <property type="match status" value="1"/>
</dbReference>
<dbReference type="InterPro" id="IPR002464">
    <property type="entry name" value="DNA/RNA_helicase_DEAH_CS"/>
</dbReference>
<dbReference type="Pfam" id="PF21010">
    <property type="entry name" value="HA2_C"/>
    <property type="match status" value="1"/>
</dbReference>
<dbReference type="Pfam" id="PF24385">
    <property type="entry name" value="DSRM_DHX29"/>
    <property type="match status" value="1"/>
</dbReference>
<keyword evidence="2" id="KW-0547">Nucleotide-binding</keyword>
<evidence type="ECO:0000256" key="1">
    <source>
        <dbReference type="ARBA" id="ARBA00012552"/>
    </source>
</evidence>
<dbReference type="GO" id="GO:0016787">
    <property type="term" value="F:hydrolase activity"/>
    <property type="evidence" value="ECO:0007669"/>
    <property type="project" value="UniProtKB-KW"/>
</dbReference>
<dbReference type="PROSITE" id="PS51194">
    <property type="entry name" value="HELICASE_CTER"/>
    <property type="match status" value="1"/>
</dbReference>
<organism evidence="11 12">
    <name type="scientific">Arthroderma otae (strain ATCC MYA-4605 / CBS 113480)</name>
    <name type="common">Microsporum canis</name>
    <dbReference type="NCBI Taxonomy" id="554155"/>
    <lineage>
        <taxon>Eukaryota</taxon>
        <taxon>Fungi</taxon>
        <taxon>Dikarya</taxon>
        <taxon>Ascomycota</taxon>
        <taxon>Pezizomycotina</taxon>
        <taxon>Eurotiomycetes</taxon>
        <taxon>Eurotiomycetidae</taxon>
        <taxon>Onygenales</taxon>
        <taxon>Arthrodermataceae</taxon>
        <taxon>Microsporum</taxon>
    </lineage>
</organism>
<dbReference type="Gene3D" id="3.40.50.300">
    <property type="entry name" value="P-loop containing nucleotide triphosphate hydrolases"/>
    <property type="match status" value="2"/>
</dbReference>
<dbReference type="GO" id="GO:0005524">
    <property type="term" value="F:ATP binding"/>
    <property type="evidence" value="ECO:0007669"/>
    <property type="project" value="UniProtKB-KW"/>
</dbReference>
<dbReference type="CDD" id="cd17917">
    <property type="entry name" value="DEXHc_RHA-like"/>
    <property type="match status" value="1"/>
</dbReference>
<evidence type="ECO:0000259" key="10">
    <source>
        <dbReference type="PROSITE" id="PS51194"/>
    </source>
</evidence>
<feature type="compositionally biased region" description="Gly residues" evidence="6">
    <location>
        <begin position="1"/>
        <end position="10"/>
    </location>
</feature>
<dbReference type="OMA" id="LFRVCNM"/>
<dbReference type="Gene3D" id="1.20.120.1080">
    <property type="match status" value="1"/>
</dbReference>
<evidence type="ECO:0000256" key="3">
    <source>
        <dbReference type="ARBA" id="ARBA00022801"/>
    </source>
</evidence>
<dbReference type="GO" id="GO:1990904">
    <property type="term" value="C:ribonucleoprotein complex"/>
    <property type="evidence" value="ECO:0007669"/>
    <property type="project" value="UniProtKB-ARBA"/>
</dbReference>
<dbReference type="EMBL" id="DS995703">
    <property type="protein sequence ID" value="EEQ31001.1"/>
    <property type="molecule type" value="Genomic_DNA"/>
</dbReference>
<dbReference type="SMART" id="SM00847">
    <property type="entry name" value="HA2"/>
    <property type="match status" value="1"/>
</dbReference>
<keyword evidence="5" id="KW-0067">ATP-binding</keyword>
<evidence type="ECO:0000313" key="11">
    <source>
        <dbReference type="EMBL" id="EEQ31001.1"/>
    </source>
</evidence>
<dbReference type="FunFam" id="3.40.50.300:FF:001214">
    <property type="entry name" value="DExH-box ATP-dependent RNA helicase"/>
    <property type="match status" value="1"/>
</dbReference>
<evidence type="ECO:0000256" key="5">
    <source>
        <dbReference type="ARBA" id="ARBA00022840"/>
    </source>
</evidence>
<evidence type="ECO:0000256" key="2">
    <source>
        <dbReference type="ARBA" id="ARBA00022741"/>
    </source>
</evidence>
<gene>
    <name evidence="11" type="ORF">MCYG_03820</name>
</gene>
<dbReference type="PROSITE" id="PS00690">
    <property type="entry name" value="DEAH_ATP_HELICASE"/>
    <property type="match status" value="1"/>
</dbReference>
<feature type="region of interest" description="Disordered" evidence="6">
    <location>
        <begin position="1"/>
        <end position="69"/>
    </location>
</feature>
<dbReference type="OrthoDB" id="5600252at2759"/>
<feature type="domain" description="Helicase C-terminal" evidence="10">
    <location>
        <begin position="832"/>
        <end position="998"/>
    </location>
</feature>
<dbReference type="PANTHER" id="PTHR18934:SF267">
    <property type="entry name" value="ATP-DEPENDENT RNA HELICASE YLR419W-RELATED"/>
    <property type="match status" value="1"/>
</dbReference>
<dbReference type="Pfam" id="PF04408">
    <property type="entry name" value="WHD_HA2"/>
    <property type="match status" value="1"/>
</dbReference>
<dbReference type="InterPro" id="IPR001650">
    <property type="entry name" value="Helicase_C-like"/>
</dbReference>
<dbReference type="Proteomes" id="UP000002035">
    <property type="component" value="Unassembled WGS sequence"/>
</dbReference>
<dbReference type="FunFam" id="3.40.50.300:FF:000868">
    <property type="entry name" value="DEAD/DEAH box helicase, putative"/>
    <property type="match status" value="1"/>
</dbReference>
<evidence type="ECO:0000256" key="4">
    <source>
        <dbReference type="ARBA" id="ARBA00022806"/>
    </source>
</evidence>
<dbReference type="InterPro" id="IPR027417">
    <property type="entry name" value="P-loop_NTPase"/>
</dbReference>
<evidence type="ECO:0000259" key="9">
    <source>
        <dbReference type="PROSITE" id="PS51192"/>
    </source>
</evidence>
<dbReference type="RefSeq" id="XP_002848314.1">
    <property type="nucleotide sequence ID" value="XM_002848268.1"/>
</dbReference>
<dbReference type="Pfam" id="PF00270">
    <property type="entry name" value="DEAD"/>
    <property type="match status" value="1"/>
</dbReference>